<evidence type="ECO:0000313" key="7">
    <source>
        <dbReference type="Proteomes" id="UP000005226"/>
    </source>
</evidence>
<dbReference type="InterPro" id="IPR039675">
    <property type="entry name" value="CILP1/CILP2"/>
</dbReference>
<dbReference type="Pfam" id="PF13330">
    <property type="entry name" value="Mucin2_WxxW"/>
    <property type="match status" value="2"/>
</dbReference>
<feature type="domain" description="WxxW" evidence="5">
    <location>
        <begin position="81"/>
        <end position="163"/>
    </location>
</feature>
<comment type="subcellular location">
    <subcellularLocation>
        <location evidence="1">Secreted</location>
    </subcellularLocation>
</comment>
<sequence length="180" mass="19970">YEMLNLLRNAHPGKICANPVDIEARTLSGISAADTEISFSGRNGATTGFICRTKDQCKNKPCKDYRVRFSCHPPFCSSICWTKWFDLDNPSGTGDWELLINLHAAFPGQIPNSPNYIQAVTTNNNVPALSTGQVIHVFNPTFGFACRKKDQPNGICKDYKVRFGTKCSDQQSDFLITKGN</sequence>
<keyword evidence="2" id="KW-0964">Secreted</keyword>
<reference evidence="6" key="2">
    <citation type="submission" date="2025-08" db="UniProtKB">
        <authorList>
            <consortium name="Ensembl"/>
        </authorList>
    </citation>
    <scope>IDENTIFICATION</scope>
</reference>
<dbReference type="Ensembl" id="ENSTRUT00000089945.1">
    <property type="protein sequence ID" value="ENSTRUP00000058652.1"/>
    <property type="gene ID" value="ENSTRUG00000031852.1"/>
</dbReference>
<dbReference type="GO" id="GO:0005576">
    <property type="term" value="C:extracellular region"/>
    <property type="evidence" value="ECO:0007669"/>
    <property type="project" value="UniProtKB-SubCell"/>
</dbReference>
<evidence type="ECO:0000256" key="1">
    <source>
        <dbReference type="ARBA" id="ARBA00004613"/>
    </source>
</evidence>
<dbReference type="OMA" id="TGKCSDY"/>
<evidence type="ECO:0000313" key="6">
    <source>
        <dbReference type="Ensembl" id="ENSTRUP00000058652.1"/>
    </source>
</evidence>
<reference evidence="6 7" key="1">
    <citation type="journal article" date="2011" name="Genome Biol. Evol.">
        <title>Integration of the genetic map and genome assembly of fugu facilitates insights into distinct features of genome evolution in teleosts and mammals.</title>
        <authorList>
            <person name="Kai W."/>
            <person name="Kikuchi K."/>
            <person name="Tohari S."/>
            <person name="Chew A.K."/>
            <person name="Tay A."/>
            <person name="Fujiwara A."/>
            <person name="Hosoya S."/>
            <person name="Suetake H."/>
            <person name="Naruse K."/>
            <person name="Brenner S."/>
            <person name="Suzuki Y."/>
            <person name="Venkatesh B."/>
        </authorList>
    </citation>
    <scope>NUCLEOTIDE SEQUENCE [LARGE SCALE GENOMIC DNA]</scope>
</reference>
<evidence type="ECO:0000259" key="5">
    <source>
        <dbReference type="Pfam" id="PF13330"/>
    </source>
</evidence>
<name>A0A674MBH1_TAKRU</name>
<dbReference type="GeneTree" id="ENSGT00390000008152"/>
<evidence type="ECO:0000256" key="3">
    <source>
        <dbReference type="ARBA" id="ARBA00022729"/>
    </source>
</evidence>
<keyword evidence="4" id="KW-0325">Glycoprotein</keyword>
<keyword evidence="3" id="KW-0732">Signal</keyword>
<proteinExistence type="predicted"/>
<reference evidence="6" key="3">
    <citation type="submission" date="2025-09" db="UniProtKB">
        <authorList>
            <consortium name="Ensembl"/>
        </authorList>
    </citation>
    <scope>IDENTIFICATION</scope>
</reference>
<dbReference type="PANTHER" id="PTHR15031">
    <property type="entry name" value="CARTILAGE INTERMEDIATE LAYER PROTEIN CLIP"/>
    <property type="match status" value="1"/>
</dbReference>
<dbReference type="PANTHER" id="PTHR15031:SF4">
    <property type="entry name" value="CARTILAGE INTERMEDIATE LAYER PROTEIN 1"/>
    <property type="match status" value="1"/>
</dbReference>
<organism evidence="6 7">
    <name type="scientific">Takifugu rubripes</name>
    <name type="common">Japanese pufferfish</name>
    <name type="synonym">Fugu rubripes</name>
    <dbReference type="NCBI Taxonomy" id="31033"/>
    <lineage>
        <taxon>Eukaryota</taxon>
        <taxon>Metazoa</taxon>
        <taxon>Chordata</taxon>
        <taxon>Craniata</taxon>
        <taxon>Vertebrata</taxon>
        <taxon>Euteleostomi</taxon>
        <taxon>Actinopterygii</taxon>
        <taxon>Neopterygii</taxon>
        <taxon>Teleostei</taxon>
        <taxon>Neoteleostei</taxon>
        <taxon>Acanthomorphata</taxon>
        <taxon>Eupercaria</taxon>
        <taxon>Tetraodontiformes</taxon>
        <taxon>Tetradontoidea</taxon>
        <taxon>Tetraodontidae</taxon>
        <taxon>Takifugu</taxon>
    </lineage>
</organism>
<dbReference type="InterPro" id="IPR025155">
    <property type="entry name" value="WxxW_domain"/>
</dbReference>
<evidence type="ECO:0000256" key="4">
    <source>
        <dbReference type="ARBA" id="ARBA00023180"/>
    </source>
</evidence>
<feature type="domain" description="WxxW" evidence="5">
    <location>
        <begin position="1"/>
        <end position="71"/>
    </location>
</feature>
<dbReference type="AlphaFoldDB" id="A0A674MBH1"/>
<keyword evidence="7" id="KW-1185">Reference proteome</keyword>
<accession>A0A674MBH1</accession>
<evidence type="ECO:0000256" key="2">
    <source>
        <dbReference type="ARBA" id="ARBA00022525"/>
    </source>
</evidence>
<protein>
    <recommendedName>
        <fullName evidence="5">WxxW domain-containing protein</fullName>
    </recommendedName>
</protein>
<dbReference type="InParanoid" id="A0A674MBH1"/>
<dbReference type="Proteomes" id="UP000005226">
    <property type="component" value="Chromosome 5"/>
</dbReference>